<dbReference type="GO" id="GO:0032259">
    <property type="term" value="P:methylation"/>
    <property type="evidence" value="ECO:0007669"/>
    <property type="project" value="UniProtKB-KW"/>
</dbReference>
<comment type="caution">
    <text evidence="1">The sequence shown here is derived from an EMBL/GenBank/DDBJ whole genome shotgun (WGS) entry which is preliminary data.</text>
</comment>
<protein>
    <submittedName>
        <fullName evidence="1">S-adenosyl-L-methionine-dependentmethyltransferases superfamily protein</fullName>
    </submittedName>
</protein>
<keyword evidence="1" id="KW-0808">Transferase</keyword>
<dbReference type="EMBL" id="BKCP01004849">
    <property type="protein sequence ID" value="GER34134.1"/>
    <property type="molecule type" value="Genomic_DNA"/>
</dbReference>
<organism evidence="1 2">
    <name type="scientific">Striga asiatica</name>
    <name type="common">Asiatic witchweed</name>
    <name type="synonym">Buchnera asiatica</name>
    <dbReference type="NCBI Taxonomy" id="4170"/>
    <lineage>
        <taxon>Eukaryota</taxon>
        <taxon>Viridiplantae</taxon>
        <taxon>Streptophyta</taxon>
        <taxon>Embryophyta</taxon>
        <taxon>Tracheophyta</taxon>
        <taxon>Spermatophyta</taxon>
        <taxon>Magnoliopsida</taxon>
        <taxon>eudicotyledons</taxon>
        <taxon>Gunneridae</taxon>
        <taxon>Pentapetalae</taxon>
        <taxon>asterids</taxon>
        <taxon>lamiids</taxon>
        <taxon>Lamiales</taxon>
        <taxon>Orobanchaceae</taxon>
        <taxon>Buchnereae</taxon>
        <taxon>Striga</taxon>
    </lineage>
</organism>
<gene>
    <name evidence="1" type="ORF">STAS_10321</name>
</gene>
<accession>A0A5A7PMZ6</accession>
<dbReference type="AlphaFoldDB" id="A0A5A7PMZ6"/>
<name>A0A5A7PMZ6_STRAF</name>
<sequence>MVLMLLRWRHDDRCPERRRWEMMARGNGHRLPHGGPTTVHQSQPVYCTVGSSLLDYGRIRVLIVMMMWRGRRDFTTVDAGDVMYARSSPLSVEGVESDESRESLYVVPGQIYSTLLYLTDHRRWTLLRSLPRPNNVPYGSTEVGWPCN</sequence>
<keyword evidence="1" id="KW-0489">Methyltransferase</keyword>
<dbReference type="GO" id="GO:0008168">
    <property type="term" value="F:methyltransferase activity"/>
    <property type="evidence" value="ECO:0007669"/>
    <property type="project" value="UniProtKB-KW"/>
</dbReference>
<dbReference type="Proteomes" id="UP000325081">
    <property type="component" value="Unassembled WGS sequence"/>
</dbReference>
<evidence type="ECO:0000313" key="1">
    <source>
        <dbReference type="EMBL" id="GER34134.1"/>
    </source>
</evidence>
<keyword evidence="2" id="KW-1185">Reference proteome</keyword>
<proteinExistence type="predicted"/>
<reference evidence="2" key="1">
    <citation type="journal article" date="2019" name="Curr. Biol.">
        <title>Genome Sequence of Striga asiatica Provides Insight into the Evolution of Plant Parasitism.</title>
        <authorList>
            <person name="Yoshida S."/>
            <person name="Kim S."/>
            <person name="Wafula E.K."/>
            <person name="Tanskanen J."/>
            <person name="Kim Y.M."/>
            <person name="Honaas L."/>
            <person name="Yang Z."/>
            <person name="Spallek T."/>
            <person name="Conn C.E."/>
            <person name="Ichihashi Y."/>
            <person name="Cheong K."/>
            <person name="Cui S."/>
            <person name="Der J.P."/>
            <person name="Gundlach H."/>
            <person name="Jiao Y."/>
            <person name="Hori C."/>
            <person name="Ishida J.K."/>
            <person name="Kasahara H."/>
            <person name="Kiba T."/>
            <person name="Kim M.S."/>
            <person name="Koo N."/>
            <person name="Laohavisit A."/>
            <person name="Lee Y.H."/>
            <person name="Lumba S."/>
            <person name="McCourt P."/>
            <person name="Mortimer J.C."/>
            <person name="Mutuku J.M."/>
            <person name="Nomura T."/>
            <person name="Sasaki-Sekimoto Y."/>
            <person name="Seto Y."/>
            <person name="Wang Y."/>
            <person name="Wakatake T."/>
            <person name="Sakakibara H."/>
            <person name="Demura T."/>
            <person name="Yamaguchi S."/>
            <person name="Yoneyama K."/>
            <person name="Manabe R.I."/>
            <person name="Nelson D.C."/>
            <person name="Schulman A.H."/>
            <person name="Timko M.P."/>
            <person name="dePamphilis C.W."/>
            <person name="Choi D."/>
            <person name="Shirasu K."/>
        </authorList>
    </citation>
    <scope>NUCLEOTIDE SEQUENCE [LARGE SCALE GENOMIC DNA]</scope>
    <source>
        <strain evidence="2">cv. UVA1</strain>
    </source>
</reference>
<evidence type="ECO:0000313" key="2">
    <source>
        <dbReference type="Proteomes" id="UP000325081"/>
    </source>
</evidence>